<evidence type="ECO:0000259" key="2">
    <source>
        <dbReference type="PROSITE" id="PS50858"/>
    </source>
</evidence>
<evidence type="ECO:0000313" key="3">
    <source>
        <dbReference type="EMBL" id="OCH86346.1"/>
    </source>
</evidence>
<feature type="domain" description="BSD" evidence="2">
    <location>
        <begin position="374"/>
        <end position="398"/>
    </location>
</feature>
<keyword evidence="4" id="KW-1185">Reference proteome</keyword>
<dbReference type="PANTHER" id="PTHR16019">
    <property type="entry name" value="SYNAPSE-ASSOCIATED PROTEIN"/>
    <property type="match status" value="1"/>
</dbReference>
<dbReference type="AlphaFoldDB" id="A0A8E2AKU2"/>
<dbReference type="InterPro" id="IPR035925">
    <property type="entry name" value="BSD_dom_sf"/>
</dbReference>
<dbReference type="Pfam" id="PF03909">
    <property type="entry name" value="BSD"/>
    <property type="match status" value="1"/>
</dbReference>
<sequence>MNFFDNYDLAGTSTPPSTEHTDPSLEQEVQQVVGQLSRFWGGFRKQSQNAFQAARKDIGELASQAQKELNKLTAETPAEGQAGGTGPSTASDAPSPEQAAAQSASAEDSVAGPSVSRASEDSETTPPATSPASPVSEPTPAQAQQAQSLLARLQASLPPNLLSTVQQQVSTVQQQVSSVQQQLPQARAASISALDFAQLRSTIAAELAKVQDATEDVVHRSEGLLREAGEFLREAVKVVPPEEGAGSETLGGVVWDGSDVWGLSTATAIGAAAGGKGKEREGRTTPSSGSGSGRPSMDVRAATRAEALLKQLRYDPEVIKVDPEADERVQALYASWVEEKVTSMEEGINSEAWLAERERALDGLDGSALLATLELLVPTTIPVEVFWTRYFFRVYQVEQQEERRKALLKGTMDTEEDFSWEDDEDEAPSQPSKSTAPQEASLPASVPDIVELQTPESTLAVPSSRSHTSTPGTQSPRQSSEDSYDVVSGQVSTGPASPKGGKMETEKTGTSRRTAEDEDADSDWE</sequence>
<feature type="region of interest" description="Disordered" evidence="1">
    <location>
        <begin position="414"/>
        <end position="525"/>
    </location>
</feature>
<accession>A0A8E2AKU2</accession>
<dbReference type="InterPro" id="IPR005607">
    <property type="entry name" value="BSD_dom"/>
</dbReference>
<dbReference type="EMBL" id="KV722532">
    <property type="protein sequence ID" value="OCH86346.1"/>
    <property type="molecule type" value="Genomic_DNA"/>
</dbReference>
<feature type="compositionally biased region" description="Low complexity" evidence="1">
    <location>
        <begin position="124"/>
        <end position="146"/>
    </location>
</feature>
<organism evidence="3 4">
    <name type="scientific">Obba rivulosa</name>
    <dbReference type="NCBI Taxonomy" id="1052685"/>
    <lineage>
        <taxon>Eukaryota</taxon>
        <taxon>Fungi</taxon>
        <taxon>Dikarya</taxon>
        <taxon>Basidiomycota</taxon>
        <taxon>Agaricomycotina</taxon>
        <taxon>Agaricomycetes</taxon>
        <taxon>Polyporales</taxon>
        <taxon>Gelatoporiaceae</taxon>
        <taxon>Obba</taxon>
    </lineage>
</organism>
<protein>
    <recommendedName>
        <fullName evidence="2">BSD domain-containing protein</fullName>
    </recommendedName>
</protein>
<dbReference type="SUPFAM" id="SSF140383">
    <property type="entry name" value="BSD domain-like"/>
    <property type="match status" value="1"/>
</dbReference>
<dbReference type="PROSITE" id="PS50858">
    <property type="entry name" value="BSD"/>
    <property type="match status" value="1"/>
</dbReference>
<feature type="compositionally biased region" description="Polar residues" evidence="1">
    <location>
        <begin position="454"/>
        <end position="478"/>
    </location>
</feature>
<dbReference type="Gene3D" id="1.10.3970.10">
    <property type="entry name" value="BSD domain"/>
    <property type="match status" value="1"/>
</dbReference>
<proteinExistence type="predicted"/>
<evidence type="ECO:0000313" key="4">
    <source>
        <dbReference type="Proteomes" id="UP000250043"/>
    </source>
</evidence>
<dbReference type="InterPro" id="IPR051494">
    <property type="entry name" value="BSD_domain-containing"/>
</dbReference>
<feature type="compositionally biased region" description="Basic and acidic residues" evidence="1">
    <location>
        <begin position="501"/>
        <end position="515"/>
    </location>
</feature>
<feature type="region of interest" description="Disordered" evidence="1">
    <location>
        <begin position="271"/>
        <end position="299"/>
    </location>
</feature>
<feature type="compositionally biased region" description="Polar residues" evidence="1">
    <location>
        <begin position="429"/>
        <end position="438"/>
    </location>
</feature>
<dbReference type="OrthoDB" id="73788at2759"/>
<gene>
    <name evidence="3" type="ORF">OBBRIDRAFT_797274</name>
</gene>
<feature type="compositionally biased region" description="Low complexity" evidence="1">
    <location>
        <begin position="90"/>
        <end position="109"/>
    </location>
</feature>
<evidence type="ECO:0000256" key="1">
    <source>
        <dbReference type="SAM" id="MobiDB-lite"/>
    </source>
</evidence>
<reference evidence="3 4" key="1">
    <citation type="submission" date="2016-07" db="EMBL/GenBank/DDBJ databases">
        <title>Draft genome of the white-rot fungus Obba rivulosa 3A-2.</title>
        <authorList>
            <consortium name="DOE Joint Genome Institute"/>
            <person name="Miettinen O."/>
            <person name="Riley R."/>
            <person name="Acob R."/>
            <person name="Barry K."/>
            <person name="Cullen D."/>
            <person name="De Vries R."/>
            <person name="Hainaut M."/>
            <person name="Hatakka A."/>
            <person name="Henrissat B."/>
            <person name="Hilden K."/>
            <person name="Kuo R."/>
            <person name="Labutti K."/>
            <person name="Lipzen A."/>
            <person name="Makela M.R."/>
            <person name="Sandor L."/>
            <person name="Spatafora J.W."/>
            <person name="Grigoriev I.V."/>
            <person name="Hibbett D.S."/>
        </authorList>
    </citation>
    <scope>NUCLEOTIDE SEQUENCE [LARGE SCALE GENOMIC DNA]</scope>
    <source>
        <strain evidence="3 4">3A-2</strain>
    </source>
</reference>
<feature type="compositionally biased region" description="Low complexity" evidence="1">
    <location>
        <begin position="284"/>
        <end position="296"/>
    </location>
</feature>
<feature type="region of interest" description="Disordered" evidence="1">
    <location>
        <begin position="66"/>
        <end position="146"/>
    </location>
</feature>
<dbReference type="PANTHER" id="PTHR16019:SF5">
    <property type="entry name" value="BSD DOMAIN-CONTAINING PROTEIN 1"/>
    <property type="match status" value="1"/>
</dbReference>
<feature type="region of interest" description="Disordered" evidence="1">
    <location>
        <begin position="1"/>
        <end position="27"/>
    </location>
</feature>
<dbReference type="Proteomes" id="UP000250043">
    <property type="component" value="Unassembled WGS sequence"/>
</dbReference>
<name>A0A8E2AKU2_9APHY</name>
<feature type="compositionally biased region" description="Acidic residues" evidence="1">
    <location>
        <begin position="516"/>
        <end position="525"/>
    </location>
</feature>
<dbReference type="GO" id="GO:0005737">
    <property type="term" value="C:cytoplasm"/>
    <property type="evidence" value="ECO:0007669"/>
    <property type="project" value="TreeGrafter"/>
</dbReference>
<feature type="compositionally biased region" description="Acidic residues" evidence="1">
    <location>
        <begin position="414"/>
        <end position="427"/>
    </location>
</feature>